<keyword evidence="8" id="KW-0718">Serine biosynthesis</keyword>
<dbReference type="NCBIfam" id="TIGR01490">
    <property type="entry name" value="HAD-SF-IB-hyp1"/>
    <property type="match status" value="1"/>
</dbReference>
<dbReference type="Proteomes" id="UP000177130">
    <property type="component" value="Unassembled WGS sequence"/>
</dbReference>
<dbReference type="InterPro" id="IPR006385">
    <property type="entry name" value="HAD_hydro_SerB1"/>
</dbReference>
<protein>
    <recommendedName>
        <fullName evidence="3">phosphoserine phosphatase</fullName>
        <ecNumber evidence="3">3.1.3.3</ecNumber>
    </recommendedName>
</protein>
<dbReference type="STRING" id="1802306.A3C72_00830"/>
<comment type="cofactor">
    <cofactor evidence="1">
        <name>Mg(2+)</name>
        <dbReference type="ChEBI" id="CHEBI:18420"/>
    </cofactor>
</comment>
<dbReference type="Gene3D" id="1.20.1440.100">
    <property type="entry name" value="SG protein - dephosphorylation function"/>
    <property type="match status" value="1"/>
</dbReference>
<proteinExistence type="predicted"/>
<dbReference type="InterPro" id="IPR050582">
    <property type="entry name" value="HAD-like_SerB"/>
</dbReference>
<sequence length="253" mass="28858">MNTIDTSAIIFSDFRLGNNCIIIHNMKKAAFLDVDGTIFRSSLFIELIEAMIAAGVFPDKAKNGYQREYKQWLDRKGSYEAYLGAMVKVFMANIKGVPFADFKRLSDEVAEKNMNKVYRYTRDLVKSLKKRGYFLVAISQSPKGILDSFCKKMGFDKIYGRFYELGPSDQFTGEVSDVHLISNKANIVKRAINKEGLTLRDSYAVGDTESDISMLEMVENPICFNPNAALYRIAKINKWKVVVERKDVVYEIQ</sequence>
<dbReference type="GO" id="GO:0005737">
    <property type="term" value="C:cytoplasm"/>
    <property type="evidence" value="ECO:0007669"/>
    <property type="project" value="TreeGrafter"/>
</dbReference>
<comment type="pathway">
    <text evidence="2">Amino-acid biosynthesis; L-serine biosynthesis; L-serine from 3-phospho-D-glycerate: step 3/3.</text>
</comment>
<dbReference type="NCBIfam" id="TIGR01488">
    <property type="entry name" value="HAD-SF-IB"/>
    <property type="match status" value="1"/>
</dbReference>
<evidence type="ECO:0000313" key="12">
    <source>
        <dbReference type="Proteomes" id="UP000177130"/>
    </source>
</evidence>
<reference evidence="11 12" key="1">
    <citation type="journal article" date="2016" name="Nat. Commun.">
        <title>Thousands of microbial genomes shed light on interconnected biogeochemical processes in an aquifer system.</title>
        <authorList>
            <person name="Anantharaman K."/>
            <person name="Brown C.T."/>
            <person name="Hug L.A."/>
            <person name="Sharon I."/>
            <person name="Castelle C.J."/>
            <person name="Probst A.J."/>
            <person name="Thomas B.C."/>
            <person name="Singh A."/>
            <person name="Wilkins M.J."/>
            <person name="Karaoz U."/>
            <person name="Brodie E.L."/>
            <person name="Williams K.H."/>
            <person name="Hubbard S.S."/>
            <person name="Banfield J.F."/>
        </authorList>
    </citation>
    <scope>NUCLEOTIDE SEQUENCE [LARGE SCALE GENOMIC DNA]</scope>
</reference>
<keyword evidence="6" id="KW-0378">Hydrolase</keyword>
<evidence type="ECO:0000256" key="3">
    <source>
        <dbReference type="ARBA" id="ARBA00012640"/>
    </source>
</evidence>
<evidence type="ECO:0000256" key="1">
    <source>
        <dbReference type="ARBA" id="ARBA00001946"/>
    </source>
</evidence>
<keyword evidence="5" id="KW-0479">Metal-binding</keyword>
<dbReference type="EMBL" id="MHRK01000025">
    <property type="protein sequence ID" value="OHA23811.1"/>
    <property type="molecule type" value="Genomic_DNA"/>
</dbReference>
<dbReference type="Gene3D" id="3.40.50.1000">
    <property type="entry name" value="HAD superfamily/HAD-like"/>
    <property type="match status" value="1"/>
</dbReference>
<evidence type="ECO:0000256" key="4">
    <source>
        <dbReference type="ARBA" id="ARBA00022605"/>
    </source>
</evidence>
<evidence type="ECO:0000256" key="10">
    <source>
        <dbReference type="ARBA" id="ARBA00048523"/>
    </source>
</evidence>
<name>A0A1G2ML97_9BACT</name>
<evidence type="ECO:0000256" key="7">
    <source>
        <dbReference type="ARBA" id="ARBA00022842"/>
    </source>
</evidence>
<organism evidence="11 12">
    <name type="scientific">Candidatus Taylorbacteria bacterium RIFCSPHIGHO2_02_FULL_43_32b</name>
    <dbReference type="NCBI Taxonomy" id="1802306"/>
    <lineage>
        <taxon>Bacteria</taxon>
        <taxon>Candidatus Tayloriibacteriota</taxon>
    </lineage>
</organism>
<accession>A0A1G2ML97</accession>
<dbReference type="GO" id="GO:0000287">
    <property type="term" value="F:magnesium ion binding"/>
    <property type="evidence" value="ECO:0007669"/>
    <property type="project" value="TreeGrafter"/>
</dbReference>
<evidence type="ECO:0000313" key="11">
    <source>
        <dbReference type="EMBL" id="OHA23811.1"/>
    </source>
</evidence>
<dbReference type="PANTHER" id="PTHR43344:SF2">
    <property type="entry name" value="PHOSPHOSERINE PHOSPHATASE"/>
    <property type="match status" value="1"/>
</dbReference>
<dbReference type="EC" id="3.1.3.3" evidence="3"/>
<evidence type="ECO:0000256" key="2">
    <source>
        <dbReference type="ARBA" id="ARBA00005135"/>
    </source>
</evidence>
<dbReference type="GO" id="GO:0036424">
    <property type="term" value="F:L-phosphoserine phosphatase activity"/>
    <property type="evidence" value="ECO:0007669"/>
    <property type="project" value="TreeGrafter"/>
</dbReference>
<keyword evidence="7" id="KW-0460">Magnesium</keyword>
<keyword evidence="4" id="KW-0028">Amino-acid biosynthesis</keyword>
<comment type="catalytic activity">
    <reaction evidence="9">
        <text>O-phospho-L-serine + H2O = L-serine + phosphate</text>
        <dbReference type="Rhea" id="RHEA:21208"/>
        <dbReference type="ChEBI" id="CHEBI:15377"/>
        <dbReference type="ChEBI" id="CHEBI:33384"/>
        <dbReference type="ChEBI" id="CHEBI:43474"/>
        <dbReference type="ChEBI" id="CHEBI:57524"/>
        <dbReference type="EC" id="3.1.3.3"/>
    </reaction>
</comment>
<evidence type="ECO:0000256" key="6">
    <source>
        <dbReference type="ARBA" id="ARBA00022801"/>
    </source>
</evidence>
<evidence type="ECO:0000256" key="8">
    <source>
        <dbReference type="ARBA" id="ARBA00023299"/>
    </source>
</evidence>
<dbReference type="InterPro" id="IPR023214">
    <property type="entry name" value="HAD_sf"/>
</dbReference>
<comment type="catalytic activity">
    <reaction evidence="10">
        <text>O-phospho-D-serine + H2O = D-serine + phosphate</text>
        <dbReference type="Rhea" id="RHEA:24873"/>
        <dbReference type="ChEBI" id="CHEBI:15377"/>
        <dbReference type="ChEBI" id="CHEBI:35247"/>
        <dbReference type="ChEBI" id="CHEBI:43474"/>
        <dbReference type="ChEBI" id="CHEBI:58680"/>
        <dbReference type="EC" id="3.1.3.3"/>
    </reaction>
</comment>
<dbReference type="PANTHER" id="PTHR43344">
    <property type="entry name" value="PHOSPHOSERINE PHOSPHATASE"/>
    <property type="match status" value="1"/>
</dbReference>
<evidence type="ECO:0000256" key="5">
    <source>
        <dbReference type="ARBA" id="ARBA00022723"/>
    </source>
</evidence>
<comment type="caution">
    <text evidence="11">The sequence shown here is derived from an EMBL/GenBank/DDBJ whole genome shotgun (WGS) entry which is preliminary data.</text>
</comment>
<dbReference type="SUPFAM" id="SSF56784">
    <property type="entry name" value="HAD-like"/>
    <property type="match status" value="1"/>
</dbReference>
<dbReference type="AlphaFoldDB" id="A0A1G2ML97"/>
<gene>
    <name evidence="11" type="ORF">A3C72_00830</name>
</gene>
<dbReference type="Pfam" id="PF12710">
    <property type="entry name" value="HAD"/>
    <property type="match status" value="1"/>
</dbReference>
<dbReference type="GO" id="GO:0006564">
    <property type="term" value="P:L-serine biosynthetic process"/>
    <property type="evidence" value="ECO:0007669"/>
    <property type="project" value="UniProtKB-KW"/>
</dbReference>
<dbReference type="InterPro" id="IPR036412">
    <property type="entry name" value="HAD-like_sf"/>
</dbReference>
<evidence type="ECO:0000256" key="9">
    <source>
        <dbReference type="ARBA" id="ARBA00048138"/>
    </source>
</evidence>